<evidence type="ECO:0000256" key="5">
    <source>
        <dbReference type="SAM" id="MobiDB-lite"/>
    </source>
</evidence>
<comment type="caution">
    <text evidence="7">The sequence shown here is derived from an EMBL/GenBank/DDBJ whole genome shotgun (WGS) entry which is preliminary data.</text>
</comment>
<dbReference type="Gene3D" id="3.30.50.10">
    <property type="entry name" value="Erythroid Transcription Factor GATA-1, subunit A"/>
    <property type="match status" value="1"/>
</dbReference>
<keyword evidence="4" id="KW-0862">Zinc</keyword>
<keyword evidence="1" id="KW-0805">Transcription regulation</keyword>
<dbReference type="CDD" id="cd00202">
    <property type="entry name" value="ZnF_GATA"/>
    <property type="match status" value="1"/>
</dbReference>
<keyword evidence="4" id="KW-0479">Metal-binding</keyword>
<evidence type="ECO:0000256" key="1">
    <source>
        <dbReference type="ARBA" id="ARBA00023015"/>
    </source>
</evidence>
<evidence type="ECO:0000313" key="8">
    <source>
        <dbReference type="Proteomes" id="UP001381693"/>
    </source>
</evidence>
<evidence type="ECO:0000259" key="6">
    <source>
        <dbReference type="PROSITE" id="PS50114"/>
    </source>
</evidence>
<feature type="compositionally biased region" description="Polar residues" evidence="5">
    <location>
        <begin position="1047"/>
        <end position="1059"/>
    </location>
</feature>
<feature type="region of interest" description="Disordered" evidence="5">
    <location>
        <begin position="1043"/>
        <end position="1063"/>
    </location>
</feature>
<reference evidence="7 8" key="1">
    <citation type="submission" date="2023-11" db="EMBL/GenBank/DDBJ databases">
        <title>Halocaridina rubra genome assembly.</title>
        <authorList>
            <person name="Smith C."/>
        </authorList>
    </citation>
    <scope>NUCLEOTIDE SEQUENCE [LARGE SCALE GENOMIC DNA]</scope>
    <source>
        <strain evidence="7">EP-1</strain>
        <tissue evidence="7">Whole</tissue>
    </source>
</reference>
<dbReference type="GO" id="GO:0008270">
    <property type="term" value="F:zinc ion binding"/>
    <property type="evidence" value="ECO:0007669"/>
    <property type="project" value="UniProtKB-KW"/>
</dbReference>
<protein>
    <recommendedName>
        <fullName evidence="6">GATA-type domain-containing protein</fullName>
    </recommendedName>
</protein>
<dbReference type="EMBL" id="JAXCGZ010011367">
    <property type="protein sequence ID" value="KAK7075090.1"/>
    <property type="molecule type" value="Genomic_DNA"/>
</dbReference>
<dbReference type="InterPro" id="IPR000679">
    <property type="entry name" value="Znf_GATA"/>
</dbReference>
<dbReference type="GO" id="GO:0006355">
    <property type="term" value="P:regulation of DNA-templated transcription"/>
    <property type="evidence" value="ECO:0007669"/>
    <property type="project" value="InterPro"/>
</dbReference>
<keyword evidence="4" id="KW-0863">Zinc-finger</keyword>
<proteinExistence type="predicted"/>
<dbReference type="InterPro" id="IPR013088">
    <property type="entry name" value="Znf_NHR/GATA"/>
</dbReference>
<keyword evidence="2" id="KW-0804">Transcription</keyword>
<dbReference type="PROSITE" id="PS50114">
    <property type="entry name" value="GATA_ZN_FINGER_2"/>
    <property type="match status" value="1"/>
</dbReference>
<evidence type="ECO:0000313" key="7">
    <source>
        <dbReference type="EMBL" id="KAK7075090.1"/>
    </source>
</evidence>
<evidence type="ECO:0000256" key="3">
    <source>
        <dbReference type="ARBA" id="ARBA00023242"/>
    </source>
</evidence>
<evidence type="ECO:0000256" key="4">
    <source>
        <dbReference type="PROSITE-ProRule" id="PRU00094"/>
    </source>
</evidence>
<organism evidence="7 8">
    <name type="scientific">Halocaridina rubra</name>
    <name type="common">Hawaiian red shrimp</name>
    <dbReference type="NCBI Taxonomy" id="373956"/>
    <lineage>
        <taxon>Eukaryota</taxon>
        <taxon>Metazoa</taxon>
        <taxon>Ecdysozoa</taxon>
        <taxon>Arthropoda</taxon>
        <taxon>Crustacea</taxon>
        <taxon>Multicrustacea</taxon>
        <taxon>Malacostraca</taxon>
        <taxon>Eumalacostraca</taxon>
        <taxon>Eucarida</taxon>
        <taxon>Decapoda</taxon>
        <taxon>Pleocyemata</taxon>
        <taxon>Caridea</taxon>
        <taxon>Atyoidea</taxon>
        <taxon>Atyidae</taxon>
        <taxon>Halocaridina</taxon>
    </lineage>
</organism>
<feature type="domain" description="GATA-type" evidence="6">
    <location>
        <begin position="1712"/>
        <end position="1765"/>
    </location>
</feature>
<dbReference type="SMART" id="SM00401">
    <property type="entry name" value="ZnF_GATA"/>
    <property type="match status" value="1"/>
</dbReference>
<keyword evidence="8" id="KW-1185">Reference proteome</keyword>
<gene>
    <name evidence="7" type="ORF">SK128_007066</name>
</gene>
<sequence>MAHRSSKTQFNSGLDLGTLDVAAFETARKSNFYLKSADMEDVYHNTSVMEQSAQLSSASNLSCDSKSADSDIVCIEVESEDDIEANTCNIEVIHKEEECLNKYILPFSTYLPRKFYLKPNIHIPKVLDSMHYAIFEISDSCILDNPLISNYRPPAYKLRCYINKLKEKNSGSRCYGVYLDYGRFDSEGLLVFQELQICEETADERLWFAKHNYDKPTGSCRMDMAAIKEFQIWLLNFRSNDVVPIRGRISLRTNEIADVACERWIKDPIINYFSSLIQDNFSQTYVVNFIEYNDIMHDIEAIRNLRRIAKEGTQILFLSSLGIHPGSDETFLTQDSFHTSHYAFASFFFSDKKIIYADTLGLRMPSEFIGKVNFIFAHFDVEPTFQYCHDPNGTLIENEPRFINHTCTQNCAMHYPLQTCTNMSGIAVIIGMCIAAGSRTNFIEMSTPQKSVCQFAYLESISHYSHYLRLALMHYMVKSHIDLGLLTNSEQDSVSYEYKGCIERNNIRRGKNVLDITYVSDLIHDAALKYAKSRGKQVMLLICRLRPSGKLVTKSFPCSSQGQYANNCVMDIQRFLHSQNCRVWLNCIDKSNSQFEQAERNSFMECSDIVGCSKVINISESGVCPQNVESRYNTKIHVEICHDEPPKHNRRKNHLDISKVSDLICDARLKFVRIKSKPCLQLGCIIKSLAKSVTKAFPCSSLGQDDLECVSRIQRFINSPECVEWLNGYMKAVKTFRGNITSGMKLGYRRNYMDIQRVSHLISDARVRFITCKGKPCMQLLCQLKANKKTVTKLFSESLQRQHEKQSVALVQKYLNSNACLSWLLNCSDRDILNIKKLSHLILDAKLKFTRIRRRSVVQLLCQLKSTNRYVRRTFSLGTLSHDEKVAYVQDYINSSSCAKWLQRCRITQSLNNMPLDISNICHLVDEAKLKFQIINNKPVLQLQCYLISSKKCVSKNFPCSSADSDYSECRTRIQKFLNNIDCHSWLYRIIIKNLIYTKSNDQEYLGISKLESVYSTNVSAIETTNAVIHGIKMDPDYDSWMDSKAKSQSPSMNIVSTGDDSRKKESCNVESEYGSQNILQGNFLTENFLNLKNISDYVEDVKLKFIRVNNDLFLCLMCLVRGIGVTVKKLFSFGNENNISKLLTRVQSFINGKKCFRWICKSISYMDGKAILKVENIADLIEYSKLKYVYVKGKPLMYFVCKLKSNKKVVRKPFVCPALGREYVKCIGEIQAFVSSSNCRTWLSIHSGNSQHMNSRSNCKNYLLKAGVHNIIQSPKFVATSASKRKLNIQNISALVTGINTKIISHGDKRILKLCFLLKTSGRIVKKCITCTSKGMSDAKTYLLVQKFITSKNCKKWLQMYAERHKQLKLLGSERALGTTISDTREFSCAESKHLEKSPLNLQNAPNTAALFQNKNILDVRNIQHLIYYAKLMFVKSKGKFLLQLLCHIRGNGSIITKNFPCSSLGLNDKNALNEIQKFVNSITCQRWLSSACEVQQSSQCNISRNSKSKLFNNISRSQPMIVGKPEIVFLKPKTLRLVCRLRNGRTKCKSFSCSIEGKNDLKAMQAVNKFLDSESFNDWIEKAENKNKREEEWKFYTSVKTGSDTQSFVNNLPFDVTQRFCLNKKQKYEVVIHRNLGISKKRIVENPAWGTTHRLDDTYSIKDSLPKKSTVAVCVVLSCASKTDECRTQCGKLVKNVSVIDNNFTCCGLEVKNNRCSNCCTYMTPQWCRKENDALLCKNCDMYLRAHGVNRPSHFWKESLTTNFKHLKCKWKMKLVLMSDDMSRWHVYKCSDNDDRHDLIIQNRKRLSQCSKDQWCSAEDRKLNWNQETSPCKKKKISGNLKSKCLSGEQKEAQLQGVNSMRISKGESEIIVKQEDQLNCPEENIQYIEINENSELDGSILPEETSSPVQDLDCQEYSDTALPQSELNTSANVTKIENDNASMVCLKCIQENVQNIFGCSSKKQMDLHILQCHKEELFACAACYIKDNIVMTFMSESLFKEHLKDHE</sequence>
<keyword evidence="3" id="KW-0539">Nucleus</keyword>
<name>A0AAN8WZA0_HALRR</name>
<accession>A0AAN8WZA0</accession>
<dbReference type="GO" id="GO:0043565">
    <property type="term" value="F:sequence-specific DNA binding"/>
    <property type="evidence" value="ECO:0007669"/>
    <property type="project" value="InterPro"/>
</dbReference>
<dbReference type="Proteomes" id="UP001381693">
    <property type="component" value="Unassembled WGS sequence"/>
</dbReference>
<evidence type="ECO:0000256" key="2">
    <source>
        <dbReference type="ARBA" id="ARBA00023163"/>
    </source>
</evidence>
<dbReference type="SUPFAM" id="SSF57716">
    <property type="entry name" value="Glucocorticoid receptor-like (DNA-binding domain)"/>
    <property type="match status" value="1"/>
</dbReference>